<dbReference type="InterPro" id="IPR051533">
    <property type="entry name" value="WaaL-like"/>
</dbReference>
<name>A0AA46UC41_BACT4</name>
<feature type="transmembrane region" description="Helical" evidence="1">
    <location>
        <begin position="80"/>
        <end position="100"/>
    </location>
</feature>
<evidence type="ECO:0000256" key="1">
    <source>
        <dbReference type="SAM" id="Phobius"/>
    </source>
</evidence>
<feature type="transmembrane region" description="Helical" evidence="1">
    <location>
        <begin position="20"/>
        <end position="43"/>
    </location>
</feature>
<dbReference type="RefSeq" id="WP_008760666.1">
    <property type="nucleotide sequence ID" value="NZ_CP083681.1"/>
</dbReference>
<protein>
    <recommendedName>
        <fullName evidence="4">O-antigen ligase domain-containing protein</fullName>
    </recommendedName>
</protein>
<dbReference type="PANTHER" id="PTHR37422:SF13">
    <property type="entry name" value="LIPOPOLYSACCHARIDE BIOSYNTHESIS PROTEIN PA4999-RELATED"/>
    <property type="match status" value="1"/>
</dbReference>
<feature type="transmembrane region" description="Helical" evidence="1">
    <location>
        <begin position="109"/>
        <end position="131"/>
    </location>
</feature>
<keyword evidence="1" id="KW-1133">Transmembrane helix</keyword>
<sequence>MIAWFKWLYALLIADVFLIGQIPIVGGINLFQVTAILMLLTYFSMEKKLLVDKWLILYGLFVFCFFISAVLTGYESGFFKFVRSQLIGCYTLYLATYVLIKRNISWNYLLYPLVIIGVVDTIATLCQANGIPVQNPLLNYFVIDVEQEELLSSNLNILGLSVSGLYANPVFNGHNLLVFCIASLFLLFKDDKRLQYLGIIASTIILVGLFFCQQRGAFFISIAIWMFMVYRYISRRLNSKFLTMLLFVVVLLFIASHIIGFLESSDSRLISDSDSGREMLLRESINYYIKHPLLGGYAACIHLLGRPSHNLLVSAFLAGGLVGGIVLLSLLWQLLILAIKNIRAESVISPISFLFLGLLADSMVHNSGFVEGDPSTFLAMALLVYTSTNYRNCI</sequence>
<reference evidence="2" key="1">
    <citation type="submission" date="2021-06" db="EMBL/GenBank/DDBJ databases">
        <title>Interrogation of the integrated mobile genetic elements in gut-associated Bacteroides with a consensus prediction approach.</title>
        <authorList>
            <person name="Campbell D.E."/>
            <person name="Leigh J.R."/>
            <person name="Kim T."/>
            <person name="England W."/>
            <person name="Whitaker R.J."/>
            <person name="Degnan P.H."/>
        </authorList>
    </citation>
    <scope>NUCLEOTIDE SEQUENCE</scope>
    <source>
        <strain evidence="2">VPI-BTDOT2</strain>
    </source>
</reference>
<feature type="transmembrane region" description="Helical" evidence="1">
    <location>
        <begin position="241"/>
        <end position="262"/>
    </location>
</feature>
<feature type="transmembrane region" description="Helical" evidence="1">
    <location>
        <begin position="311"/>
        <end position="335"/>
    </location>
</feature>
<keyword evidence="1" id="KW-0812">Transmembrane</keyword>
<accession>A0AA46UC41</accession>
<dbReference type="AlphaFoldDB" id="A0AA46UC41"/>
<organism evidence="2 3">
    <name type="scientific">Bacteroides thetaiotaomicron</name>
    <dbReference type="NCBI Taxonomy" id="818"/>
    <lineage>
        <taxon>Bacteria</taxon>
        <taxon>Pseudomonadati</taxon>
        <taxon>Bacteroidota</taxon>
        <taxon>Bacteroidia</taxon>
        <taxon>Bacteroidales</taxon>
        <taxon>Bacteroidaceae</taxon>
        <taxon>Bacteroides</taxon>
    </lineage>
</organism>
<proteinExistence type="predicted"/>
<gene>
    <name evidence="2" type="ORF">KQP59_02945</name>
</gene>
<dbReference type="EMBL" id="CP083681">
    <property type="protein sequence ID" value="UYU72087.1"/>
    <property type="molecule type" value="Genomic_DNA"/>
</dbReference>
<dbReference type="PANTHER" id="PTHR37422">
    <property type="entry name" value="TEICHURONIC ACID BIOSYNTHESIS PROTEIN TUAE"/>
    <property type="match status" value="1"/>
</dbReference>
<evidence type="ECO:0000313" key="3">
    <source>
        <dbReference type="Proteomes" id="UP001156216"/>
    </source>
</evidence>
<dbReference type="Proteomes" id="UP001156216">
    <property type="component" value="Chromosome"/>
</dbReference>
<feature type="transmembrane region" description="Helical" evidence="1">
    <location>
        <begin position="217"/>
        <end position="234"/>
    </location>
</feature>
<evidence type="ECO:0000313" key="2">
    <source>
        <dbReference type="EMBL" id="UYU72087.1"/>
    </source>
</evidence>
<keyword evidence="1" id="KW-0472">Membrane</keyword>
<feature type="transmembrane region" description="Helical" evidence="1">
    <location>
        <begin position="165"/>
        <end position="187"/>
    </location>
</feature>
<feature type="transmembrane region" description="Helical" evidence="1">
    <location>
        <begin position="55"/>
        <end position="74"/>
    </location>
</feature>
<feature type="transmembrane region" description="Helical" evidence="1">
    <location>
        <begin position="194"/>
        <end position="211"/>
    </location>
</feature>
<evidence type="ECO:0008006" key="4">
    <source>
        <dbReference type="Google" id="ProtNLM"/>
    </source>
</evidence>